<evidence type="ECO:0000313" key="1">
    <source>
        <dbReference type="EMBL" id="PHM39103.1"/>
    </source>
</evidence>
<protein>
    <submittedName>
        <fullName evidence="2">Uncharacterized protein</fullName>
    </submittedName>
</protein>
<dbReference type="EMBL" id="NITY01000012">
    <property type="protein sequence ID" value="PHM39103.1"/>
    <property type="molecule type" value="Genomic_DNA"/>
</dbReference>
<dbReference type="Proteomes" id="UP000224607">
    <property type="component" value="Unassembled WGS sequence"/>
</dbReference>
<dbReference type="Proteomes" id="UP000198919">
    <property type="component" value="Unassembled WGS sequence"/>
</dbReference>
<evidence type="ECO:0000313" key="4">
    <source>
        <dbReference type="Proteomes" id="UP000224607"/>
    </source>
</evidence>
<sequence length="72" mass="8389">MLAAIIFTGVSTKCFFSKDAYRNINAIYNTYRLVEGLKKQCIIITNKLDTAPNTFKNLKKKYLNPIKYETKY</sequence>
<reference evidence="3" key="2">
    <citation type="submission" date="2016-10" db="EMBL/GenBank/DDBJ databases">
        <authorList>
            <person name="Varghese N."/>
            <person name="Submissions S."/>
        </authorList>
    </citation>
    <scope>NUCLEOTIDE SEQUENCE [LARGE SCALE GENOMIC DNA]</scope>
    <source>
        <strain evidence="3">DSM 17908</strain>
    </source>
</reference>
<keyword evidence="4" id="KW-1185">Reference proteome</keyword>
<dbReference type="AlphaFoldDB" id="A0A1I3SBT4"/>
<reference evidence="2" key="1">
    <citation type="submission" date="2016-10" db="EMBL/GenBank/DDBJ databases">
        <authorList>
            <person name="de Groot N.N."/>
        </authorList>
    </citation>
    <scope>NUCLEOTIDE SEQUENCE [LARGE SCALE GENOMIC DNA]</scope>
    <source>
        <strain evidence="2">DSM 17908</strain>
    </source>
</reference>
<reference evidence="1 4" key="3">
    <citation type="journal article" date="2017" name="Nat. Microbiol.">
        <title>Natural product diversity associated with the nematode symbionts Photorhabdus and Xenorhabdus.</title>
        <authorList>
            <person name="Tobias N.J."/>
            <person name="Wolff H."/>
            <person name="Djahanschiri B."/>
            <person name="Grundmann F."/>
            <person name="Kronenwerth M."/>
            <person name="Shi Y.M."/>
            <person name="Simonyi S."/>
            <person name="Grun P."/>
            <person name="Shapiro-Ilan D."/>
            <person name="Pidot S.J."/>
            <person name="Stinear T.P."/>
            <person name="Ebersberger I."/>
            <person name="Bode H.B."/>
        </authorList>
    </citation>
    <scope>NUCLEOTIDE SEQUENCE [LARGE SCALE GENOMIC DNA]</scope>
    <source>
        <strain evidence="1 4">DSM 17908</strain>
    </source>
</reference>
<name>A0A1I3SBT4_9GAMM</name>
<proteinExistence type="predicted"/>
<evidence type="ECO:0000313" key="2">
    <source>
        <dbReference type="EMBL" id="SFJ55412.1"/>
    </source>
</evidence>
<organism evidence="2 3">
    <name type="scientific">Xenorhabdus mauleonii</name>
    <dbReference type="NCBI Taxonomy" id="351675"/>
    <lineage>
        <taxon>Bacteria</taxon>
        <taxon>Pseudomonadati</taxon>
        <taxon>Pseudomonadota</taxon>
        <taxon>Gammaproteobacteria</taxon>
        <taxon>Enterobacterales</taxon>
        <taxon>Morganellaceae</taxon>
        <taxon>Xenorhabdus</taxon>
    </lineage>
</organism>
<accession>A0A1I3SBT4</accession>
<evidence type="ECO:0000313" key="3">
    <source>
        <dbReference type="Proteomes" id="UP000198919"/>
    </source>
</evidence>
<dbReference type="EMBL" id="FORG01000011">
    <property type="protein sequence ID" value="SFJ55412.1"/>
    <property type="molecule type" value="Genomic_DNA"/>
</dbReference>
<gene>
    <name evidence="2" type="ORF">SAMN05421680_11129</name>
    <name evidence="1" type="ORF">Xmau_03008</name>
</gene>